<sequence>MGSMDSMLDLVLGLPEQIVEAVVISERVNFGRPRSFDKLVVAGMGGSGISGDMVRCLFWGDNTMTVLSCRDYNIPAAVTSRTLFVAISYSGNTEETLTAFHQARRRNCRILAITSGGKLGRAAKRAGVPVITVPDGLPPRAAFGYLFVSLLKSLGKLGVCHSYEHDLAEAVGLMAECRSKWLRKARTVAGALLDQLPVVYSTSRLLDAVAERWRCQLNENAKVMCHTNVFPEHNHNEVVGMGSPDFLAKNTIVVGLIDRSTYGRTMLRLGYALDITRNGYAKFLKLKTEGKSSLARMFSLVMLGDLVSVELARLRGVDPMPVARIDELKRRMAKG</sequence>
<reference evidence="4 5" key="1">
    <citation type="submission" date="2017-07" db="EMBL/GenBank/DDBJ databases">
        <title>Recovery of genomes from metagenomes via a dereplication, aggregation, and scoring strategy.</title>
        <authorList>
            <person name="Sieber C.M."/>
            <person name="Probst A.J."/>
            <person name="Sharrar A."/>
            <person name="Thomas B.C."/>
            <person name="Hess M."/>
            <person name="Tringe S.G."/>
            <person name="Banfield J.F."/>
        </authorList>
    </citation>
    <scope>NUCLEOTIDE SEQUENCE [LARGE SCALE GENOMIC DNA]</scope>
    <source>
        <strain evidence="4">JGI_Cruoil_03_51_56</strain>
    </source>
</reference>
<dbReference type="NCBIfam" id="NF006423">
    <property type="entry name" value="PRK08674.1-2"/>
    <property type="match status" value="1"/>
</dbReference>
<dbReference type="PROSITE" id="PS51464">
    <property type="entry name" value="SIS"/>
    <property type="match status" value="1"/>
</dbReference>
<dbReference type="SUPFAM" id="SSF53697">
    <property type="entry name" value="SIS domain"/>
    <property type="match status" value="1"/>
</dbReference>
<dbReference type="CDD" id="cd05637">
    <property type="entry name" value="SIS_PGI_PMI_2"/>
    <property type="match status" value="1"/>
</dbReference>
<dbReference type="InterPro" id="IPR046348">
    <property type="entry name" value="SIS_dom_sf"/>
</dbReference>
<evidence type="ECO:0000313" key="4">
    <source>
        <dbReference type="EMBL" id="OYD14802.1"/>
    </source>
</evidence>
<name>A0A235BRI0_UNCW3</name>
<dbReference type="Pfam" id="PF10432">
    <property type="entry name" value="bact-PGI_C"/>
    <property type="match status" value="1"/>
</dbReference>
<dbReference type="NCBIfam" id="NF006426">
    <property type="entry name" value="PRK08674.1-6"/>
    <property type="match status" value="1"/>
</dbReference>
<evidence type="ECO:0000256" key="1">
    <source>
        <dbReference type="ARBA" id="ARBA00010523"/>
    </source>
</evidence>
<dbReference type="GO" id="GO:0097367">
    <property type="term" value="F:carbohydrate derivative binding"/>
    <property type="evidence" value="ECO:0007669"/>
    <property type="project" value="InterPro"/>
</dbReference>
<dbReference type="EMBL" id="NOZP01000136">
    <property type="protein sequence ID" value="OYD14802.1"/>
    <property type="molecule type" value="Genomic_DNA"/>
</dbReference>
<feature type="domain" description="SIS" evidence="3">
    <location>
        <begin position="24"/>
        <end position="173"/>
    </location>
</feature>
<dbReference type="Pfam" id="PF01380">
    <property type="entry name" value="SIS"/>
    <property type="match status" value="1"/>
</dbReference>
<dbReference type="Gene3D" id="3.40.50.10490">
    <property type="entry name" value="Glucose-6-phosphate isomerase like protein, domain 1"/>
    <property type="match status" value="2"/>
</dbReference>
<dbReference type="NCBIfam" id="TIGR02128">
    <property type="entry name" value="G6PI_arch"/>
    <property type="match status" value="1"/>
</dbReference>
<comment type="similarity">
    <text evidence="1">Belongs to the PGI/PMI family.</text>
</comment>
<evidence type="ECO:0000259" key="3">
    <source>
        <dbReference type="PROSITE" id="PS51464"/>
    </source>
</evidence>
<comment type="caution">
    <text evidence="4">The sequence shown here is derived from an EMBL/GenBank/DDBJ whole genome shotgun (WGS) entry which is preliminary data.</text>
</comment>
<evidence type="ECO:0000256" key="2">
    <source>
        <dbReference type="ARBA" id="ARBA00023235"/>
    </source>
</evidence>
<dbReference type="GO" id="GO:0005975">
    <property type="term" value="P:carbohydrate metabolic process"/>
    <property type="evidence" value="ECO:0007669"/>
    <property type="project" value="InterPro"/>
</dbReference>
<accession>A0A235BRI0</accession>
<dbReference type="CDD" id="cd05017">
    <property type="entry name" value="SIS_PGI_PMI_1"/>
    <property type="match status" value="1"/>
</dbReference>
<dbReference type="InterPro" id="IPR035484">
    <property type="entry name" value="SIS_PGI/PMI_1"/>
</dbReference>
<dbReference type="InterPro" id="IPR001347">
    <property type="entry name" value="SIS_dom"/>
</dbReference>
<keyword evidence="2 4" id="KW-0413">Isomerase</keyword>
<dbReference type="InterPro" id="IPR019490">
    <property type="entry name" value="Glu6P/Mann6P_isomerase_C"/>
</dbReference>
<proteinExistence type="inferred from homology"/>
<dbReference type="AlphaFoldDB" id="A0A235BRI0"/>
<dbReference type="GO" id="GO:1901135">
    <property type="term" value="P:carbohydrate derivative metabolic process"/>
    <property type="evidence" value="ECO:0007669"/>
    <property type="project" value="InterPro"/>
</dbReference>
<dbReference type="Proteomes" id="UP000215559">
    <property type="component" value="Unassembled WGS sequence"/>
</dbReference>
<dbReference type="GO" id="GO:0004347">
    <property type="term" value="F:glucose-6-phosphate isomerase activity"/>
    <property type="evidence" value="ECO:0007669"/>
    <property type="project" value="InterPro"/>
</dbReference>
<gene>
    <name evidence="4" type="ORF">CH330_07570</name>
</gene>
<organism evidence="4 5">
    <name type="scientific">candidate division WOR-3 bacterium JGI_Cruoil_03_51_56</name>
    <dbReference type="NCBI Taxonomy" id="1973747"/>
    <lineage>
        <taxon>Bacteria</taxon>
        <taxon>Bacteria division WOR-3</taxon>
    </lineage>
</organism>
<protein>
    <submittedName>
        <fullName evidence="4">Bifunctional phosphoglucose/phosphomannose isomerase</fullName>
    </submittedName>
</protein>
<dbReference type="GO" id="GO:0004476">
    <property type="term" value="F:mannose-6-phosphate isomerase activity"/>
    <property type="evidence" value="ECO:0007669"/>
    <property type="project" value="InterPro"/>
</dbReference>
<evidence type="ECO:0000313" key="5">
    <source>
        <dbReference type="Proteomes" id="UP000215559"/>
    </source>
</evidence>